<protein>
    <submittedName>
        <fullName evidence="3">SpoIVB peptidase. Serine peptidase. MEROPS family S55</fullName>
    </submittedName>
</protein>
<dbReference type="InterPro" id="IPR001478">
    <property type="entry name" value="PDZ"/>
</dbReference>
<feature type="transmembrane region" description="Helical" evidence="1">
    <location>
        <begin position="20"/>
        <end position="40"/>
    </location>
</feature>
<name>A0A1M6FMR1_9FIRM</name>
<evidence type="ECO:0000259" key="2">
    <source>
        <dbReference type="PROSITE" id="PS51494"/>
    </source>
</evidence>
<evidence type="ECO:0000313" key="4">
    <source>
        <dbReference type="Proteomes" id="UP000324781"/>
    </source>
</evidence>
<dbReference type="Pfam" id="PF17820">
    <property type="entry name" value="PDZ_6"/>
    <property type="match status" value="1"/>
</dbReference>
<keyword evidence="1" id="KW-1133">Transmembrane helix</keyword>
<dbReference type="AlphaFoldDB" id="A0A1M6FMR1"/>
<dbReference type="InterPro" id="IPR041489">
    <property type="entry name" value="PDZ_6"/>
</dbReference>
<dbReference type="RefSeq" id="WP_149678542.1">
    <property type="nucleotide sequence ID" value="NZ_FQZP01000018.1"/>
</dbReference>
<dbReference type="SMART" id="SM00228">
    <property type="entry name" value="PDZ"/>
    <property type="match status" value="1"/>
</dbReference>
<dbReference type="SUPFAM" id="SSF50156">
    <property type="entry name" value="PDZ domain-like"/>
    <property type="match status" value="1"/>
</dbReference>
<evidence type="ECO:0000313" key="3">
    <source>
        <dbReference type="EMBL" id="SHI98964.1"/>
    </source>
</evidence>
<dbReference type="Gene3D" id="2.30.42.10">
    <property type="match status" value="1"/>
</dbReference>
<evidence type="ECO:0000256" key="1">
    <source>
        <dbReference type="SAM" id="Phobius"/>
    </source>
</evidence>
<keyword evidence="1" id="KW-0812">Transmembrane</keyword>
<sequence length="446" mass="48626">MKRDYRRSVILLLKRKWFLLSFFILSLMVAVAYVVTLFVLPGHITLLAGEDYTISIRSPLFLQAFTDSSLLKLTYMDDQAVDAFERPYKLTCTGEGRAEMEVKMLGFIPVKTIEVKAIPSQQVLVCGFPVGIKLKTSGVMIINVSSVVLENGEKVSPAEEAGLLAGDIIIGAGGKNIQSIKDLVSVIENSNGKPIPITYVRRNVKYHTSVKPFKSAEDTQYRIGIWVRDSSAGIGTLTFIDPESKVYGALGHGISDIDTGSLLQVGSGQLMRSNIKGVKKGIKGTPGELEGDFLSKNQVIGDIELNCDFGVYGRLADDFHDPKGRPISIGSHSLVHVGKASILACIRDDIVEEFEIEIQKIAKWDLGSTKNMVIRITDKRLLQATGGIVQGMSGSPILQDGRLIGAVTHVFINDPERGYGVFIESMLQQAKAVAGRYRGMPKASGF</sequence>
<dbReference type="InterPro" id="IPR036034">
    <property type="entry name" value="PDZ_sf"/>
</dbReference>
<dbReference type="InterPro" id="IPR014219">
    <property type="entry name" value="SpoIVB"/>
</dbReference>
<gene>
    <name evidence="3" type="ORF">SAMN05444373_101823</name>
</gene>
<dbReference type="Proteomes" id="UP000324781">
    <property type="component" value="Unassembled WGS sequence"/>
</dbReference>
<dbReference type="InterPro" id="IPR008763">
    <property type="entry name" value="Peptidase_S55"/>
</dbReference>
<dbReference type="SUPFAM" id="SSF50494">
    <property type="entry name" value="Trypsin-like serine proteases"/>
    <property type="match status" value="1"/>
</dbReference>
<proteinExistence type="predicted"/>
<dbReference type="Pfam" id="PF05580">
    <property type="entry name" value="Peptidase_S55"/>
    <property type="match status" value="1"/>
</dbReference>
<organism evidence="3 4">
    <name type="scientific">Thermoclostridium caenicola</name>
    <dbReference type="NCBI Taxonomy" id="659425"/>
    <lineage>
        <taxon>Bacteria</taxon>
        <taxon>Bacillati</taxon>
        <taxon>Bacillota</taxon>
        <taxon>Clostridia</taxon>
        <taxon>Eubacteriales</taxon>
        <taxon>Oscillospiraceae</taxon>
        <taxon>Thermoclostridium</taxon>
    </lineage>
</organism>
<reference evidence="3 4" key="1">
    <citation type="submission" date="2016-11" db="EMBL/GenBank/DDBJ databases">
        <authorList>
            <person name="Varghese N."/>
            <person name="Submissions S."/>
        </authorList>
    </citation>
    <scope>NUCLEOTIDE SEQUENCE [LARGE SCALE GENOMIC DNA]</scope>
    <source>
        <strain evidence="3 4">DSM 19027</strain>
    </source>
</reference>
<keyword evidence="4" id="KW-1185">Reference proteome</keyword>
<dbReference type="EMBL" id="FQZP01000018">
    <property type="protein sequence ID" value="SHI98964.1"/>
    <property type="molecule type" value="Genomic_DNA"/>
</dbReference>
<dbReference type="NCBIfam" id="TIGR02860">
    <property type="entry name" value="spore_IV_B"/>
    <property type="match status" value="1"/>
</dbReference>
<dbReference type="OrthoDB" id="9765242at2"/>
<keyword evidence="1" id="KW-0472">Membrane</keyword>
<dbReference type="InterPro" id="IPR009003">
    <property type="entry name" value="Peptidase_S1_PA"/>
</dbReference>
<accession>A0A1M6FMR1</accession>
<feature type="domain" description="Peptidase S55" evidence="2">
    <location>
        <begin position="204"/>
        <end position="442"/>
    </location>
</feature>
<dbReference type="PROSITE" id="PS51494">
    <property type="entry name" value="SPOIVB"/>
    <property type="match status" value="1"/>
</dbReference>